<evidence type="ECO:0000259" key="5">
    <source>
        <dbReference type="PROSITE" id="PS51186"/>
    </source>
</evidence>
<dbReference type="EC" id="2.3.-.-" evidence="6"/>
<dbReference type="PANTHER" id="PTHR43792">
    <property type="entry name" value="GNAT FAMILY, PUTATIVE (AFU_ORTHOLOGUE AFUA_3G00765)-RELATED-RELATED"/>
    <property type="match status" value="1"/>
</dbReference>
<dbReference type="PANTHER" id="PTHR43792:SF8">
    <property type="entry name" value="[RIBOSOMAL PROTEIN US5]-ALANINE N-ACETYLTRANSFERASE"/>
    <property type="match status" value="1"/>
</dbReference>
<evidence type="ECO:0000256" key="1">
    <source>
        <dbReference type="ARBA" id="ARBA00022679"/>
    </source>
</evidence>
<dbReference type="Pfam" id="PF13302">
    <property type="entry name" value="Acetyltransf_3"/>
    <property type="match status" value="1"/>
</dbReference>
<dbReference type="RefSeq" id="WP_377511534.1">
    <property type="nucleotide sequence ID" value="NZ_JBHSQS010000007.1"/>
</dbReference>
<gene>
    <name evidence="6" type="ORF">ACFQGL_14715</name>
</gene>
<keyword evidence="2 6" id="KW-0012">Acyltransferase</keyword>
<dbReference type="Gene3D" id="3.40.630.30">
    <property type="match status" value="1"/>
</dbReference>
<evidence type="ECO:0000313" key="7">
    <source>
        <dbReference type="Proteomes" id="UP001596226"/>
    </source>
</evidence>
<evidence type="ECO:0000313" key="6">
    <source>
        <dbReference type="EMBL" id="MFC5924599.1"/>
    </source>
</evidence>
<comment type="caution">
    <text evidence="6">The sequence shown here is derived from an EMBL/GenBank/DDBJ whole genome shotgun (WGS) entry which is preliminary data.</text>
</comment>
<comment type="similarity">
    <text evidence="3">Belongs to the acetyltransferase family. RimJ subfamily.</text>
</comment>
<feature type="compositionally biased region" description="Basic and acidic residues" evidence="4">
    <location>
        <begin position="169"/>
        <end position="181"/>
    </location>
</feature>
<protein>
    <submittedName>
        <fullName evidence="6">GNAT family N-acetyltransferase</fullName>
        <ecNumber evidence="6">2.3.-.-</ecNumber>
    </submittedName>
</protein>
<keyword evidence="7" id="KW-1185">Reference proteome</keyword>
<dbReference type="GO" id="GO:0016746">
    <property type="term" value="F:acyltransferase activity"/>
    <property type="evidence" value="ECO:0007669"/>
    <property type="project" value="UniProtKB-KW"/>
</dbReference>
<keyword evidence="1 6" id="KW-0808">Transferase</keyword>
<dbReference type="SUPFAM" id="SSF55729">
    <property type="entry name" value="Acyl-CoA N-acyltransferases (Nat)"/>
    <property type="match status" value="1"/>
</dbReference>
<evidence type="ECO:0000256" key="2">
    <source>
        <dbReference type="ARBA" id="ARBA00023315"/>
    </source>
</evidence>
<dbReference type="InterPro" id="IPR000182">
    <property type="entry name" value="GNAT_dom"/>
</dbReference>
<feature type="domain" description="N-acetyltransferase" evidence="5">
    <location>
        <begin position="2"/>
        <end position="168"/>
    </location>
</feature>
<name>A0ABW1H4N0_9ACTN</name>
<sequence>MPVTRIATPDDASAITDLVRTHRAALAPWEPVRDDEWFTLDSQRSILEASLQAYAQGTTVPLVILDGTEVIGRLNLNGITRGALQSAALGYWVSPAHQGRGFATRAVADAVALAFGELDLHRLQAETLLHNTASQQVLQRNGFRAYGVAPGVSEDRRQVAGPRVVPPDRAARQLRFDPRPG</sequence>
<accession>A0ABW1H4N0</accession>
<dbReference type="InterPro" id="IPR051531">
    <property type="entry name" value="N-acetyltransferase"/>
</dbReference>
<evidence type="ECO:0000256" key="3">
    <source>
        <dbReference type="ARBA" id="ARBA00038502"/>
    </source>
</evidence>
<proteinExistence type="inferred from homology"/>
<dbReference type="Proteomes" id="UP001596226">
    <property type="component" value="Unassembled WGS sequence"/>
</dbReference>
<dbReference type="InterPro" id="IPR016181">
    <property type="entry name" value="Acyl_CoA_acyltransferase"/>
</dbReference>
<dbReference type="EMBL" id="JBHSQS010000007">
    <property type="protein sequence ID" value="MFC5924599.1"/>
    <property type="molecule type" value="Genomic_DNA"/>
</dbReference>
<dbReference type="PROSITE" id="PS51186">
    <property type="entry name" value="GNAT"/>
    <property type="match status" value="1"/>
</dbReference>
<feature type="region of interest" description="Disordered" evidence="4">
    <location>
        <begin position="156"/>
        <end position="181"/>
    </location>
</feature>
<reference evidence="7" key="1">
    <citation type="journal article" date="2019" name="Int. J. Syst. Evol. Microbiol.">
        <title>The Global Catalogue of Microorganisms (GCM) 10K type strain sequencing project: providing services to taxonomists for standard genome sequencing and annotation.</title>
        <authorList>
            <consortium name="The Broad Institute Genomics Platform"/>
            <consortium name="The Broad Institute Genome Sequencing Center for Infectious Disease"/>
            <person name="Wu L."/>
            <person name="Ma J."/>
        </authorList>
    </citation>
    <scope>NUCLEOTIDE SEQUENCE [LARGE SCALE GENOMIC DNA]</scope>
    <source>
        <strain evidence="7">CGMCC 4.7144</strain>
    </source>
</reference>
<evidence type="ECO:0000256" key="4">
    <source>
        <dbReference type="SAM" id="MobiDB-lite"/>
    </source>
</evidence>
<organism evidence="6 7">
    <name type="scientific">Micromonospora vulcania</name>
    <dbReference type="NCBI Taxonomy" id="1441873"/>
    <lineage>
        <taxon>Bacteria</taxon>
        <taxon>Bacillati</taxon>
        <taxon>Actinomycetota</taxon>
        <taxon>Actinomycetes</taxon>
        <taxon>Micromonosporales</taxon>
        <taxon>Micromonosporaceae</taxon>
        <taxon>Micromonospora</taxon>
    </lineage>
</organism>